<dbReference type="InterPro" id="IPR011076">
    <property type="entry name" value="Malate_synth_sf"/>
</dbReference>
<protein>
    <submittedName>
        <fullName evidence="1">Uncharacterized protein</fullName>
    </submittedName>
</protein>
<evidence type="ECO:0000313" key="1">
    <source>
        <dbReference type="EMBL" id="MFC3195176.1"/>
    </source>
</evidence>
<reference evidence="2" key="1">
    <citation type="journal article" date="2019" name="Int. J. Syst. Evol. Microbiol.">
        <title>The Global Catalogue of Microorganisms (GCM) 10K type strain sequencing project: providing services to taxonomists for standard genome sequencing and annotation.</title>
        <authorList>
            <consortium name="The Broad Institute Genomics Platform"/>
            <consortium name="The Broad Institute Genome Sequencing Center for Infectious Disease"/>
            <person name="Wu L."/>
            <person name="Ma J."/>
        </authorList>
    </citation>
    <scope>NUCLEOTIDE SEQUENCE [LARGE SCALE GENOMIC DNA]</scope>
    <source>
        <strain evidence="2">KCTC 42953</strain>
    </source>
</reference>
<sequence length="58" mass="6360">MVDEQNTGDAAYRNMADDLANNTAYQAALDLVFKGKAQPSGYTEPLLHAYRLKLKAEG</sequence>
<organism evidence="1 2">
    <name type="scientific">Marinicella sediminis</name>
    <dbReference type="NCBI Taxonomy" id="1792834"/>
    <lineage>
        <taxon>Bacteria</taxon>
        <taxon>Pseudomonadati</taxon>
        <taxon>Pseudomonadota</taxon>
        <taxon>Gammaproteobacteria</taxon>
        <taxon>Lysobacterales</taxon>
        <taxon>Marinicellaceae</taxon>
        <taxon>Marinicella</taxon>
    </lineage>
</organism>
<dbReference type="EMBL" id="JBHRTS010000007">
    <property type="protein sequence ID" value="MFC3195176.1"/>
    <property type="molecule type" value="Genomic_DNA"/>
</dbReference>
<dbReference type="SUPFAM" id="SSF51645">
    <property type="entry name" value="Malate synthase G"/>
    <property type="match status" value="1"/>
</dbReference>
<gene>
    <name evidence="1" type="ORF">ACFODZ_13065</name>
</gene>
<dbReference type="RefSeq" id="WP_198538200.1">
    <property type="nucleotide sequence ID" value="NZ_JBHRTS010000007.1"/>
</dbReference>
<comment type="caution">
    <text evidence="1">The sequence shown here is derived from an EMBL/GenBank/DDBJ whole genome shotgun (WGS) entry which is preliminary data.</text>
</comment>
<dbReference type="InterPro" id="IPR044856">
    <property type="entry name" value="Malate_synth_C_sf"/>
</dbReference>
<dbReference type="PANTHER" id="PTHR42739">
    <property type="entry name" value="MALATE SYNTHASE G"/>
    <property type="match status" value="1"/>
</dbReference>
<dbReference type="PANTHER" id="PTHR42739:SF1">
    <property type="entry name" value="MALATE SYNTHASE G"/>
    <property type="match status" value="1"/>
</dbReference>
<accession>A0ABV7JER0</accession>
<proteinExistence type="predicted"/>
<keyword evidence="2" id="KW-1185">Reference proteome</keyword>
<dbReference type="Proteomes" id="UP001595533">
    <property type="component" value="Unassembled WGS sequence"/>
</dbReference>
<evidence type="ECO:0000313" key="2">
    <source>
        <dbReference type="Proteomes" id="UP001595533"/>
    </source>
</evidence>
<name>A0ABV7JER0_9GAMM</name>
<dbReference type="Gene3D" id="1.20.1220.12">
    <property type="entry name" value="Malate synthase, domain III"/>
    <property type="match status" value="1"/>
</dbReference>
<dbReference type="InterPro" id="IPR006253">
    <property type="entry name" value="Malate_synthG"/>
</dbReference>